<evidence type="ECO:0000313" key="3">
    <source>
        <dbReference type="Proteomes" id="UP000324222"/>
    </source>
</evidence>
<name>A0A5B7EGY0_PORTR</name>
<keyword evidence="3" id="KW-1185">Reference proteome</keyword>
<evidence type="ECO:0000313" key="2">
    <source>
        <dbReference type="EMBL" id="MPC32668.1"/>
    </source>
</evidence>
<comment type="caution">
    <text evidence="2">The sequence shown here is derived from an EMBL/GenBank/DDBJ whole genome shotgun (WGS) entry which is preliminary data.</text>
</comment>
<proteinExistence type="predicted"/>
<dbReference type="EMBL" id="VSRR010002671">
    <property type="protein sequence ID" value="MPC32668.1"/>
    <property type="molecule type" value="Genomic_DNA"/>
</dbReference>
<organism evidence="2 3">
    <name type="scientific">Portunus trituberculatus</name>
    <name type="common">Swimming crab</name>
    <name type="synonym">Neptunus trituberculatus</name>
    <dbReference type="NCBI Taxonomy" id="210409"/>
    <lineage>
        <taxon>Eukaryota</taxon>
        <taxon>Metazoa</taxon>
        <taxon>Ecdysozoa</taxon>
        <taxon>Arthropoda</taxon>
        <taxon>Crustacea</taxon>
        <taxon>Multicrustacea</taxon>
        <taxon>Malacostraca</taxon>
        <taxon>Eumalacostraca</taxon>
        <taxon>Eucarida</taxon>
        <taxon>Decapoda</taxon>
        <taxon>Pleocyemata</taxon>
        <taxon>Brachyura</taxon>
        <taxon>Eubrachyura</taxon>
        <taxon>Portunoidea</taxon>
        <taxon>Portunidae</taxon>
        <taxon>Portuninae</taxon>
        <taxon>Portunus</taxon>
    </lineage>
</organism>
<dbReference type="Proteomes" id="UP000324222">
    <property type="component" value="Unassembled WGS sequence"/>
</dbReference>
<feature type="region of interest" description="Disordered" evidence="1">
    <location>
        <begin position="38"/>
        <end position="66"/>
    </location>
</feature>
<gene>
    <name evidence="2" type="ORF">E2C01_025993</name>
</gene>
<reference evidence="2 3" key="1">
    <citation type="submission" date="2019-05" db="EMBL/GenBank/DDBJ databases">
        <title>Another draft genome of Portunus trituberculatus and its Hox gene families provides insights of decapod evolution.</title>
        <authorList>
            <person name="Jeong J.-H."/>
            <person name="Song I."/>
            <person name="Kim S."/>
            <person name="Choi T."/>
            <person name="Kim D."/>
            <person name="Ryu S."/>
            <person name="Kim W."/>
        </authorList>
    </citation>
    <scope>NUCLEOTIDE SEQUENCE [LARGE SCALE GENOMIC DNA]</scope>
    <source>
        <tissue evidence="2">Muscle</tissue>
    </source>
</reference>
<sequence>MVYPARYRRVRIMASANTSVSTDATNGATVQILLTNEDSDSGSLLPDTGTLGPGSGTTNVPHHRDL</sequence>
<dbReference type="AlphaFoldDB" id="A0A5B7EGY0"/>
<evidence type="ECO:0000256" key="1">
    <source>
        <dbReference type="SAM" id="MobiDB-lite"/>
    </source>
</evidence>
<accession>A0A5B7EGY0</accession>
<protein>
    <submittedName>
        <fullName evidence="2">Uncharacterized protein</fullName>
    </submittedName>
</protein>